<protein>
    <submittedName>
        <fullName evidence="8">Acetyl-CoA C-acyltransferase</fullName>
        <ecNumber evidence="8">2.3.1.16</ecNumber>
    </submittedName>
</protein>
<dbReference type="InterPro" id="IPR002155">
    <property type="entry name" value="Thiolase"/>
</dbReference>
<evidence type="ECO:0000256" key="4">
    <source>
        <dbReference type="PIRSR" id="PIRSR000429-1"/>
    </source>
</evidence>
<dbReference type="InterPro" id="IPR020610">
    <property type="entry name" value="Thiolase_AS"/>
</dbReference>
<dbReference type="Pfam" id="PF00108">
    <property type="entry name" value="Thiolase_N"/>
    <property type="match status" value="1"/>
</dbReference>
<feature type="domain" description="Thiolase N-terminal" evidence="6">
    <location>
        <begin position="7"/>
        <end position="264"/>
    </location>
</feature>
<dbReference type="AlphaFoldDB" id="A0A537JZS4"/>
<dbReference type="PROSITE" id="PS00737">
    <property type="entry name" value="THIOLASE_2"/>
    <property type="match status" value="1"/>
</dbReference>
<name>A0A537JZS4_9BACT</name>
<evidence type="ECO:0000259" key="7">
    <source>
        <dbReference type="Pfam" id="PF02803"/>
    </source>
</evidence>
<dbReference type="PROSITE" id="PS00098">
    <property type="entry name" value="THIOLASE_1"/>
    <property type="match status" value="1"/>
</dbReference>
<dbReference type="FunFam" id="3.40.47.10:FF:000007">
    <property type="entry name" value="acetyl-CoA acetyltransferase, mitochondrial"/>
    <property type="match status" value="1"/>
</dbReference>
<dbReference type="Pfam" id="PF02803">
    <property type="entry name" value="Thiolase_C"/>
    <property type="match status" value="1"/>
</dbReference>
<evidence type="ECO:0000313" key="8">
    <source>
        <dbReference type="EMBL" id="TMI89038.1"/>
    </source>
</evidence>
<keyword evidence="3 5" id="KW-0012">Acyltransferase</keyword>
<evidence type="ECO:0000256" key="5">
    <source>
        <dbReference type="RuleBase" id="RU003557"/>
    </source>
</evidence>
<evidence type="ECO:0000256" key="2">
    <source>
        <dbReference type="ARBA" id="ARBA00022679"/>
    </source>
</evidence>
<feature type="active site" description="Acyl-thioester intermediate" evidence="4">
    <location>
        <position position="91"/>
    </location>
</feature>
<accession>A0A537JZS4</accession>
<dbReference type="InterPro" id="IPR020616">
    <property type="entry name" value="Thiolase_N"/>
</dbReference>
<dbReference type="InterPro" id="IPR020617">
    <property type="entry name" value="Thiolase_C"/>
</dbReference>
<dbReference type="InterPro" id="IPR020615">
    <property type="entry name" value="Thiolase_acyl_enz_int_AS"/>
</dbReference>
<dbReference type="SUPFAM" id="SSF53901">
    <property type="entry name" value="Thiolase-like"/>
    <property type="match status" value="2"/>
</dbReference>
<evidence type="ECO:0000313" key="9">
    <source>
        <dbReference type="Proteomes" id="UP000318509"/>
    </source>
</evidence>
<evidence type="ECO:0000256" key="1">
    <source>
        <dbReference type="ARBA" id="ARBA00010982"/>
    </source>
</evidence>
<sequence length="395" mass="41546">MGETREVVILGAARTPIGRFMGGLSTVAAPRLGSVAIAEAVRRAHVPPERVDEVYMGIILAAGLGQAPARQASIYAGLPNTVPATTLNKMCGSGLKAVMLGAQAIQAGDADIIVAGGMENMSAAPYLLDRARAGYRIGHGTLVDSMIKDGLWDVYTQMHMGNCAELLAREYKISRAEQDEFARRSYSRALEAMDSGHFRREIVPVDVPGEGGAARVVPEDEEPRRYNPGKLAALRPVFEEGGTVTAANASSISDGAAALVLASADVAREFDARPLARIVGQAVVATAPEWFTIAPAGAIRRLLSKIGWTKETVDLYEINEAYASVVIAVARDVGLDMNRVNIHGGAVALGHPIGASGARILTTLLSAMQEREVRRGVAAVCLGGGEAVSLAVERV</sequence>
<comment type="caution">
    <text evidence="8">The sequence shown here is derived from an EMBL/GenBank/DDBJ whole genome shotgun (WGS) entry which is preliminary data.</text>
</comment>
<dbReference type="Proteomes" id="UP000318509">
    <property type="component" value="Unassembled WGS sequence"/>
</dbReference>
<feature type="active site" description="Proton acceptor" evidence="4">
    <location>
        <position position="351"/>
    </location>
</feature>
<evidence type="ECO:0000259" key="6">
    <source>
        <dbReference type="Pfam" id="PF00108"/>
    </source>
</evidence>
<organism evidence="8 9">
    <name type="scientific">Candidatus Segetimicrobium genomatis</name>
    <dbReference type="NCBI Taxonomy" id="2569760"/>
    <lineage>
        <taxon>Bacteria</taxon>
        <taxon>Bacillati</taxon>
        <taxon>Candidatus Sysuimicrobiota</taxon>
        <taxon>Candidatus Sysuimicrobiia</taxon>
        <taxon>Candidatus Sysuimicrobiales</taxon>
        <taxon>Candidatus Segetimicrobiaceae</taxon>
        <taxon>Candidatus Segetimicrobium</taxon>
    </lineage>
</organism>
<feature type="domain" description="Thiolase C-terminal" evidence="7">
    <location>
        <begin position="273"/>
        <end position="394"/>
    </location>
</feature>
<reference evidence="8 9" key="1">
    <citation type="journal article" date="2019" name="Nat. Microbiol.">
        <title>Mediterranean grassland soil C-N compound turnover is dependent on rainfall and depth, and is mediated by genomically divergent microorganisms.</title>
        <authorList>
            <person name="Diamond S."/>
            <person name="Andeer P.F."/>
            <person name="Li Z."/>
            <person name="Crits-Christoph A."/>
            <person name="Burstein D."/>
            <person name="Anantharaman K."/>
            <person name="Lane K.R."/>
            <person name="Thomas B.C."/>
            <person name="Pan C."/>
            <person name="Northen T.R."/>
            <person name="Banfield J.F."/>
        </authorList>
    </citation>
    <scope>NUCLEOTIDE SEQUENCE [LARGE SCALE GENOMIC DNA]</scope>
    <source>
        <strain evidence="8">NP_3</strain>
    </source>
</reference>
<feature type="active site" description="Proton acceptor" evidence="4">
    <location>
        <position position="381"/>
    </location>
</feature>
<dbReference type="PROSITE" id="PS00099">
    <property type="entry name" value="THIOLASE_3"/>
    <property type="match status" value="1"/>
</dbReference>
<dbReference type="NCBIfam" id="TIGR01930">
    <property type="entry name" value="AcCoA-C-Actrans"/>
    <property type="match status" value="1"/>
</dbReference>
<dbReference type="EC" id="2.3.1.16" evidence="8"/>
<gene>
    <name evidence="8" type="ORF">E6H00_10705</name>
</gene>
<comment type="similarity">
    <text evidence="1 5">Belongs to the thiolase-like superfamily. Thiolase family.</text>
</comment>
<proteinExistence type="inferred from homology"/>
<dbReference type="PIRSF" id="PIRSF000429">
    <property type="entry name" value="Ac-CoA_Ac_transf"/>
    <property type="match status" value="1"/>
</dbReference>
<dbReference type="InterPro" id="IPR016039">
    <property type="entry name" value="Thiolase-like"/>
</dbReference>
<dbReference type="PANTHER" id="PTHR18919">
    <property type="entry name" value="ACETYL-COA C-ACYLTRANSFERASE"/>
    <property type="match status" value="1"/>
</dbReference>
<dbReference type="CDD" id="cd00751">
    <property type="entry name" value="thiolase"/>
    <property type="match status" value="1"/>
</dbReference>
<dbReference type="GO" id="GO:0003988">
    <property type="term" value="F:acetyl-CoA C-acyltransferase activity"/>
    <property type="evidence" value="ECO:0007669"/>
    <property type="project" value="UniProtKB-EC"/>
</dbReference>
<dbReference type="Gene3D" id="3.40.47.10">
    <property type="match status" value="1"/>
</dbReference>
<dbReference type="PANTHER" id="PTHR18919:SF164">
    <property type="entry name" value="ACETYL-COA ACETYLTRANSFERASE"/>
    <property type="match status" value="1"/>
</dbReference>
<dbReference type="InterPro" id="IPR020613">
    <property type="entry name" value="Thiolase_CS"/>
</dbReference>
<evidence type="ECO:0000256" key="3">
    <source>
        <dbReference type="ARBA" id="ARBA00023315"/>
    </source>
</evidence>
<dbReference type="EMBL" id="VBAK01000130">
    <property type="protein sequence ID" value="TMI89038.1"/>
    <property type="molecule type" value="Genomic_DNA"/>
</dbReference>
<keyword evidence="2 5" id="KW-0808">Transferase</keyword>